<evidence type="ECO:0000313" key="2">
    <source>
        <dbReference type="EMBL" id="TLQ04761.1"/>
    </source>
</evidence>
<name>A0A5R9BXM8_9LACO</name>
<keyword evidence="1" id="KW-0472">Membrane</keyword>
<feature type="transmembrane region" description="Helical" evidence="1">
    <location>
        <begin position="31"/>
        <end position="50"/>
    </location>
</feature>
<dbReference type="Proteomes" id="UP000305541">
    <property type="component" value="Unassembled WGS sequence"/>
</dbReference>
<dbReference type="EMBL" id="VBTH01000005">
    <property type="protein sequence ID" value="TLQ04761.1"/>
    <property type="molecule type" value="Genomic_DNA"/>
</dbReference>
<keyword evidence="1" id="KW-0812">Transmembrane</keyword>
<dbReference type="AlphaFoldDB" id="A0A5R9BXM8"/>
<feature type="transmembrane region" description="Helical" evidence="1">
    <location>
        <begin position="56"/>
        <end position="78"/>
    </location>
</feature>
<protein>
    <submittedName>
        <fullName evidence="2">Uncharacterized protein</fullName>
    </submittedName>
</protein>
<evidence type="ECO:0000256" key="1">
    <source>
        <dbReference type="SAM" id="Phobius"/>
    </source>
</evidence>
<comment type="caution">
    <text evidence="2">The sequence shown here is derived from an EMBL/GenBank/DDBJ whole genome shotgun (WGS) entry which is preliminary data.</text>
</comment>
<evidence type="ECO:0000313" key="3">
    <source>
        <dbReference type="Proteomes" id="UP000305541"/>
    </source>
</evidence>
<reference evidence="2 3" key="1">
    <citation type="submission" date="2019-05" db="EMBL/GenBank/DDBJ databases">
        <title>The metagenome of a microbial culture collection derived from dairy environment covers the genomic content of the human microbiome.</title>
        <authorList>
            <person name="Roder T."/>
            <person name="Wuthrich D."/>
            <person name="Sattari Z."/>
            <person name="Von Ah U."/>
            <person name="Bar C."/>
            <person name="Ronchi F."/>
            <person name="Macpherson A.J."/>
            <person name="Ganal-Vonarburg S.C."/>
            <person name="Bruggmann R."/>
            <person name="Vergeres G."/>
        </authorList>
    </citation>
    <scope>NUCLEOTIDE SEQUENCE [LARGE SCALE GENOMIC DNA]</scope>
    <source>
        <strain evidence="2 3">FAM 18815</strain>
    </source>
</reference>
<accession>A0A5R9BXM8</accession>
<dbReference type="RefSeq" id="WP_138474059.1">
    <property type="nucleotide sequence ID" value="NZ_VBTH01000005.1"/>
</dbReference>
<sequence>MTSLMIIIIIWGIYYFFWQPNKDVLVPVQRWINWIVLISIIVTLFLMFIIKVPLSSLAVIVATSVITGEIVVCIYIFFKKIRK</sequence>
<organism evidence="2 3">
    <name type="scientific">Pediococcus stilesii</name>
    <dbReference type="NCBI Taxonomy" id="331679"/>
    <lineage>
        <taxon>Bacteria</taxon>
        <taxon>Bacillati</taxon>
        <taxon>Bacillota</taxon>
        <taxon>Bacilli</taxon>
        <taxon>Lactobacillales</taxon>
        <taxon>Lactobacillaceae</taxon>
        <taxon>Pediococcus</taxon>
    </lineage>
</organism>
<keyword evidence="1" id="KW-1133">Transmembrane helix</keyword>
<proteinExistence type="predicted"/>
<gene>
    <name evidence="2" type="ORF">FEZ51_03745</name>
</gene>